<feature type="domain" description="BRCT" evidence="2">
    <location>
        <begin position="87"/>
        <end position="187"/>
    </location>
</feature>
<dbReference type="InterPro" id="IPR001357">
    <property type="entry name" value="BRCT_dom"/>
</dbReference>
<gene>
    <name evidence="3" type="ORF">HDID_LOCUS4397</name>
</gene>
<dbReference type="STRING" id="6216.A0A0R3SHI4"/>
<dbReference type="PROSITE" id="PS50172">
    <property type="entry name" value="BRCT"/>
    <property type="match status" value="5"/>
</dbReference>
<feature type="domain" description="BRCT" evidence="2">
    <location>
        <begin position="629"/>
        <end position="726"/>
    </location>
</feature>
<evidence type="ECO:0000259" key="2">
    <source>
        <dbReference type="PROSITE" id="PS50172"/>
    </source>
</evidence>
<dbReference type="EMBL" id="UYSG01001665">
    <property type="protein sequence ID" value="VDL48578.1"/>
    <property type="molecule type" value="Genomic_DNA"/>
</dbReference>
<feature type="domain" description="BRCT" evidence="2">
    <location>
        <begin position="534"/>
        <end position="610"/>
    </location>
</feature>
<sequence>MSSGFYHLYFIKDFLTPLQNAAFDAVSSYENLEPVWIAGTDAIDKFKNSSPRSCCFVFGKFTGPSYEHFKALGSAVFGPQALLDYLREEKPLPNISFPLFSTALRNANVTVTSVAGQLREYLFSSIEMLHGVASRNLTDDVNVIISPKVGSKKYIVGAKRGISIVTPEWIDEAWKLSEALDPIDMLSSNFLEKFKLPMFNQLVVCVSGLTLDERKEVAKIVSANGGLYSGEMKIGFTTHLIVKKAEGVKYNFAKKWKIQIVNDRWLTDSVNAGYALECADYEVQDNPNQIEDHKHSTPTSSMLQDPSFLRDVSAITDSKTCDETRFSCLKDVTNTNHSRFLSEQPYLRGCVILLYGCDSAESSSLSALIKAAGGIPCVDASDKVTASFTHVVLGPLCKKIPSSDLEQDVHYVTSDWLEKCLECRKRLPEEDFKPDFLNKTEVPKQNQTDRVNSEARVDEEDIRLINEYFKGGNVADLDDFLTLDNGNNGKSEEQIVQEEKIQQQQGEAEEEKDETKLPVLHTQESETPDEIAISREGLFSHLMFKPDITFSITANPALCSAITDEGGTVINDSSVEADYIICPYVLRQTVTPSMVTPYWIHSCLAAKTLLISELDTEIGFRPVHILSSVPSLPLEDCAISLSGFVSNDRLFLSDLAKGLGATVQECFLRKAIPSRNLLASTHLVAARPDGRKWPAAQSWGIPSVSCSWLFACAVAGKRVSEFDHPVKENDPMAPKDWTKVISLQEPMAFQTPHQTPKTTANRQSVDNRMLKTPAWVKANQAQTPIGGCFEGIHVSPPMSEKVSRCLKQALLKSTMSGANLKSEEDNRRSSTGAVNILEGVVICVARSLSDRQITLNDLAKQLGGDFRWHFDKSVSTDY</sequence>
<keyword evidence="1" id="KW-0677">Repeat</keyword>
<dbReference type="CDD" id="cd17731">
    <property type="entry name" value="BRCT_TopBP1_rpt2_like"/>
    <property type="match status" value="1"/>
</dbReference>
<organism evidence="5">
    <name type="scientific">Hymenolepis diminuta</name>
    <name type="common">Rat tapeworm</name>
    <dbReference type="NCBI Taxonomy" id="6216"/>
    <lineage>
        <taxon>Eukaryota</taxon>
        <taxon>Metazoa</taxon>
        <taxon>Spiralia</taxon>
        <taxon>Lophotrochozoa</taxon>
        <taxon>Platyhelminthes</taxon>
        <taxon>Cestoda</taxon>
        <taxon>Eucestoda</taxon>
        <taxon>Cyclophyllidea</taxon>
        <taxon>Hymenolepididae</taxon>
        <taxon>Hymenolepis</taxon>
    </lineage>
</organism>
<proteinExistence type="predicted"/>
<dbReference type="PANTHER" id="PTHR13561">
    <property type="entry name" value="DNA REPLICATION REGULATOR DPB11-RELATED"/>
    <property type="match status" value="1"/>
</dbReference>
<dbReference type="WBParaSite" id="HDID_0000439901-mRNA-1">
    <property type="protein sequence ID" value="HDID_0000439901-mRNA-1"/>
    <property type="gene ID" value="HDID_0000439901"/>
</dbReference>
<dbReference type="OrthoDB" id="251770at2759"/>
<dbReference type="Pfam" id="PF12738">
    <property type="entry name" value="PTCB-BRCT"/>
    <property type="match status" value="3"/>
</dbReference>
<dbReference type="FunFam" id="3.40.50.10190:FF:000010">
    <property type="entry name" value="DNA topoisomerase II binding protein 1"/>
    <property type="match status" value="1"/>
</dbReference>
<reference evidence="5" key="1">
    <citation type="submission" date="2017-02" db="UniProtKB">
        <authorList>
            <consortium name="WormBaseParasite"/>
        </authorList>
    </citation>
    <scope>IDENTIFICATION</scope>
</reference>
<evidence type="ECO:0000313" key="5">
    <source>
        <dbReference type="WBParaSite" id="HDID_0000439901-mRNA-1"/>
    </source>
</evidence>
<reference evidence="3 4" key="2">
    <citation type="submission" date="2018-11" db="EMBL/GenBank/DDBJ databases">
        <authorList>
            <consortium name="Pathogen Informatics"/>
        </authorList>
    </citation>
    <scope>NUCLEOTIDE SEQUENCE [LARGE SCALE GENOMIC DNA]</scope>
</reference>
<name>A0A0R3SHI4_HYMDI</name>
<evidence type="ECO:0000313" key="3">
    <source>
        <dbReference type="EMBL" id="VDL48578.1"/>
    </source>
</evidence>
<dbReference type="InterPro" id="IPR036420">
    <property type="entry name" value="BRCT_dom_sf"/>
</dbReference>
<dbReference type="InterPro" id="IPR059215">
    <property type="entry name" value="BRCT2_TopBP1-like"/>
</dbReference>
<evidence type="ECO:0000313" key="4">
    <source>
        <dbReference type="Proteomes" id="UP000274504"/>
    </source>
</evidence>
<accession>A0A0R3SHI4</accession>
<dbReference type="SMART" id="SM00292">
    <property type="entry name" value="BRCT"/>
    <property type="match status" value="5"/>
</dbReference>
<dbReference type="GO" id="GO:0006270">
    <property type="term" value="P:DNA replication initiation"/>
    <property type="evidence" value="ECO:0007669"/>
    <property type="project" value="TreeGrafter"/>
</dbReference>
<dbReference type="AlphaFoldDB" id="A0A0R3SHI4"/>
<feature type="domain" description="BRCT" evidence="2">
    <location>
        <begin position="194"/>
        <end position="283"/>
    </location>
</feature>
<dbReference type="PANTHER" id="PTHR13561:SF20">
    <property type="entry name" value="DNA TOPOISOMERASE 2-BINDING PROTEIN 1"/>
    <property type="match status" value="1"/>
</dbReference>
<protein>
    <submittedName>
        <fullName evidence="5">DNA topoisomerase 2-binding protein 1</fullName>
    </submittedName>
</protein>
<dbReference type="GO" id="GO:0007095">
    <property type="term" value="P:mitotic G2 DNA damage checkpoint signaling"/>
    <property type="evidence" value="ECO:0007669"/>
    <property type="project" value="TreeGrafter"/>
</dbReference>
<dbReference type="GO" id="GO:0033314">
    <property type="term" value="P:mitotic DNA replication checkpoint signaling"/>
    <property type="evidence" value="ECO:0007669"/>
    <property type="project" value="TreeGrafter"/>
</dbReference>
<feature type="domain" description="BRCT" evidence="2">
    <location>
        <begin position="342"/>
        <end position="434"/>
    </location>
</feature>
<dbReference type="Gene3D" id="3.40.50.10190">
    <property type="entry name" value="BRCT domain"/>
    <property type="match status" value="7"/>
</dbReference>
<dbReference type="Pfam" id="PF00533">
    <property type="entry name" value="BRCT"/>
    <property type="match status" value="1"/>
</dbReference>
<dbReference type="SUPFAM" id="SSF52113">
    <property type="entry name" value="BRCT domain"/>
    <property type="match status" value="4"/>
</dbReference>
<dbReference type="Proteomes" id="UP000274504">
    <property type="component" value="Unassembled WGS sequence"/>
</dbReference>
<evidence type="ECO:0000256" key="1">
    <source>
        <dbReference type="ARBA" id="ARBA00022737"/>
    </source>
</evidence>